<dbReference type="InterPro" id="IPR029058">
    <property type="entry name" value="AB_hydrolase_fold"/>
</dbReference>
<evidence type="ECO:0000313" key="7">
    <source>
        <dbReference type="Proteomes" id="UP000186817"/>
    </source>
</evidence>
<accession>A0A1Q9D9G2</accession>
<dbReference type="Gene3D" id="1.20.920.10">
    <property type="entry name" value="Bromodomain-like"/>
    <property type="match status" value="1"/>
</dbReference>
<feature type="compositionally biased region" description="Basic residues" evidence="3">
    <location>
        <begin position="413"/>
        <end position="424"/>
    </location>
</feature>
<evidence type="ECO:0000259" key="5">
    <source>
        <dbReference type="PROSITE" id="PS50014"/>
    </source>
</evidence>
<dbReference type="CDD" id="cd04369">
    <property type="entry name" value="Bromodomain"/>
    <property type="match status" value="1"/>
</dbReference>
<dbReference type="SUPFAM" id="SSF47370">
    <property type="entry name" value="Bromodomain"/>
    <property type="match status" value="1"/>
</dbReference>
<name>A0A1Q9D9G2_SYMMI</name>
<keyword evidence="7" id="KW-1185">Reference proteome</keyword>
<protein>
    <submittedName>
        <fullName evidence="6">Phospholipase A(1) DAD1, chloroplastic</fullName>
    </submittedName>
</protein>
<comment type="caution">
    <text evidence="6">The sequence shown here is derived from an EMBL/GenBank/DDBJ whole genome shotgun (WGS) entry which is preliminary data.</text>
</comment>
<keyword evidence="4" id="KW-0812">Transmembrane</keyword>
<dbReference type="Proteomes" id="UP000186817">
    <property type="component" value="Unassembled WGS sequence"/>
</dbReference>
<dbReference type="AlphaFoldDB" id="A0A1Q9D9G2"/>
<dbReference type="PRINTS" id="PR00503">
    <property type="entry name" value="BROMODOMAIN"/>
</dbReference>
<dbReference type="SUPFAM" id="SSF53474">
    <property type="entry name" value="alpha/beta-Hydrolases"/>
    <property type="match status" value="1"/>
</dbReference>
<dbReference type="GO" id="GO:0006629">
    <property type="term" value="P:lipid metabolic process"/>
    <property type="evidence" value="ECO:0007669"/>
    <property type="project" value="InterPro"/>
</dbReference>
<dbReference type="InterPro" id="IPR001487">
    <property type="entry name" value="Bromodomain"/>
</dbReference>
<dbReference type="InterPro" id="IPR051218">
    <property type="entry name" value="Sec_MonoDiacylglyc_Lipase"/>
</dbReference>
<dbReference type="InterPro" id="IPR036427">
    <property type="entry name" value="Bromodomain-like_sf"/>
</dbReference>
<feature type="domain" description="Bromo" evidence="5">
    <location>
        <begin position="316"/>
        <end position="391"/>
    </location>
</feature>
<evidence type="ECO:0000313" key="6">
    <source>
        <dbReference type="EMBL" id="OLP91801.1"/>
    </source>
</evidence>
<evidence type="ECO:0000256" key="4">
    <source>
        <dbReference type="SAM" id="Phobius"/>
    </source>
</evidence>
<dbReference type="Gene3D" id="3.40.50.1820">
    <property type="entry name" value="alpha/beta hydrolase"/>
    <property type="match status" value="1"/>
</dbReference>
<dbReference type="SMART" id="SM00297">
    <property type="entry name" value="BROMO"/>
    <property type="match status" value="1"/>
</dbReference>
<dbReference type="Pfam" id="PF01764">
    <property type="entry name" value="Lipase_3"/>
    <property type="match status" value="1"/>
</dbReference>
<dbReference type="PANTHER" id="PTHR45856:SF11">
    <property type="entry name" value="FUNGAL LIPASE-LIKE DOMAIN-CONTAINING PROTEIN"/>
    <property type="match status" value="1"/>
</dbReference>
<evidence type="ECO:0000256" key="2">
    <source>
        <dbReference type="PROSITE-ProRule" id="PRU00035"/>
    </source>
</evidence>
<organism evidence="6 7">
    <name type="scientific">Symbiodinium microadriaticum</name>
    <name type="common">Dinoflagellate</name>
    <name type="synonym">Zooxanthella microadriatica</name>
    <dbReference type="NCBI Taxonomy" id="2951"/>
    <lineage>
        <taxon>Eukaryota</taxon>
        <taxon>Sar</taxon>
        <taxon>Alveolata</taxon>
        <taxon>Dinophyceae</taxon>
        <taxon>Suessiales</taxon>
        <taxon>Symbiodiniaceae</taxon>
        <taxon>Symbiodinium</taxon>
    </lineage>
</organism>
<keyword evidence="4" id="KW-0472">Membrane</keyword>
<feature type="region of interest" description="Disordered" evidence="3">
    <location>
        <begin position="401"/>
        <end position="424"/>
    </location>
</feature>
<evidence type="ECO:0000256" key="1">
    <source>
        <dbReference type="ARBA" id="ARBA00023117"/>
    </source>
</evidence>
<dbReference type="Pfam" id="PF00439">
    <property type="entry name" value="Bromodomain"/>
    <property type="match status" value="1"/>
</dbReference>
<dbReference type="InterPro" id="IPR002921">
    <property type="entry name" value="Fungal_lipase-type"/>
</dbReference>
<feature type="transmembrane region" description="Helical" evidence="4">
    <location>
        <begin position="197"/>
        <end position="217"/>
    </location>
</feature>
<keyword evidence="4" id="KW-1133">Transmembrane helix</keyword>
<dbReference type="PROSITE" id="PS50014">
    <property type="entry name" value="BROMODOMAIN_2"/>
    <property type="match status" value="1"/>
</dbReference>
<sequence>MKTLATICGGSWAPPSKADAQRAQALQPGGIRLDDLLLGVKLACLAYTDDQRGTLESLGGTRKAIEMIAGGPERARRPLSEILQGLGYTVDRIFSHLSLFESVRTVDAHGFIAHNEQDVVISYRGTTGIVEWLTDLAASPTPFQPHLDQERSSCFPAGRQSFPQAHQGFYDAFLASVCDINQKLMPQLRDTSRPKRLIIVGHSIGGAIAMGALGYLLQAFNFAASPHRILFVSIGQPRFGDEVFAAWMDKQVGALRRRGKCCAVRLANDCDAVPTAPSMQGGYRHAAKLCLLTSEGDLLVGPEVEERDGSMAEGVDEHRWSANFVLPRALGKSPRYPDYLDKIKPNQPMDLSSVMSNLDANRYNDLGKFVNDVNMVWANAFKYNSENTRAYQAALRAQKQFSSRMQGLDRDSRRSRRSRTPVRQ</sequence>
<keyword evidence="1 2" id="KW-0103">Bromodomain</keyword>
<dbReference type="CDD" id="cd00519">
    <property type="entry name" value="Lipase_3"/>
    <property type="match status" value="1"/>
</dbReference>
<evidence type="ECO:0000256" key="3">
    <source>
        <dbReference type="SAM" id="MobiDB-lite"/>
    </source>
</evidence>
<dbReference type="OrthoDB" id="424277at2759"/>
<dbReference type="PANTHER" id="PTHR45856">
    <property type="entry name" value="ALPHA/BETA-HYDROLASES SUPERFAMILY PROTEIN"/>
    <property type="match status" value="1"/>
</dbReference>
<dbReference type="EMBL" id="LSRX01000648">
    <property type="protein sequence ID" value="OLP91801.1"/>
    <property type="molecule type" value="Genomic_DNA"/>
</dbReference>
<proteinExistence type="predicted"/>
<gene>
    <name evidence="6" type="primary">DAD1</name>
    <name evidence="6" type="ORF">AK812_SmicGene26437</name>
</gene>
<reference evidence="6 7" key="1">
    <citation type="submission" date="2016-02" db="EMBL/GenBank/DDBJ databases">
        <title>Genome analysis of coral dinoflagellate symbionts highlights evolutionary adaptations to a symbiotic lifestyle.</title>
        <authorList>
            <person name="Aranda M."/>
            <person name="Li Y."/>
            <person name="Liew Y.J."/>
            <person name="Baumgarten S."/>
            <person name="Simakov O."/>
            <person name="Wilson M."/>
            <person name="Piel J."/>
            <person name="Ashoor H."/>
            <person name="Bougouffa S."/>
            <person name="Bajic V.B."/>
            <person name="Ryu T."/>
            <person name="Ravasi T."/>
            <person name="Bayer T."/>
            <person name="Micklem G."/>
            <person name="Kim H."/>
            <person name="Bhak J."/>
            <person name="Lajeunesse T.C."/>
            <person name="Voolstra C.R."/>
        </authorList>
    </citation>
    <scope>NUCLEOTIDE SEQUENCE [LARGE SCALE GENOMIC DNA]</scope>
    <source>
        <strain evidence="6 7">CCMP2467</strain>
    </source>
</reference>